<feature type="compositionally biased region" description="Basic and acidic residues" evidence="1">
    <location>
        <begin position="33"/>
        <end position="58"/>
    </location>
</feature>
<dbReference type="InterPro" id="IPR018712">
    <property type="entry name" value="Tle1-like_cat"/>
</dbReference>
<proteinExistence type="predicted"/>
<gene>
    <name evidence="3" type="ORF">OE88DRAFT_1675662</name>
</gene>
<evidence type="ECO:0000313" key="3">
    <source>
        <dbReference type="EMBL" id="TFK54187.1"/>
    </source>
</evidence>
<dbReference type="InterPro" id="IPR029058">
    <property type="entry name" value="AB_hydrolase_fold"/>
</dbReference>
<dbReference type="Pfam" id="PF09994">
    <property type="entry name" value="T6SS_Tle1-like_cat"/>
    <property type="match status" value="1"/>
</dbReference>
<dbReference type="EMBL" id="ML213506">
    <property type="protein sequence ID" value="TFK54187.1"/>
    <property type="molecule type" value="Genomic_DNA"/>
</dbReference>
<feature type="domain" description="T6SS Phospholipase effector Tle1-like catalytic" evidence="2">
    <location>
        <begin position="200"/>
        <end position="461"/>
    </location>
</feature>
<reference evidence="3 4" key="1">
    <citation type="journal article" date="2019" name="Nat. Ecol. Evol.">
        <title>Megaphylogeny resolves global patterns of mushroom evolution.</title>
        <authorList>
            <person name="Varga T."/>
            <person name="Krizsan K."/>
            <person name="Foldi C."/>
            <person name="Dima B."/>
            <person name="Sanchez-Garcia M."/>
            <person name="Sanchez-Ramirez S."/>
            <person name="Szollosi G.J."/>
            <person name="Szarkandi J.G."/>
            <person name="Papp V."/>
            <person name="Albert L."/>
            <person name="Andreopoulos W."/>
            <person name="Angelini C."/>
            <person name="Antonin V."/>
            <person name="Barry K.W."/>
            <person name="Bougher N.L."/>
            <person name="Buchanan P."/>
            <person name="Buyck B."/>
            <person name="Bense V."/>
            <person name="Catcheside P."/>
            <person name="Chovatia M."/>
            <person name="Cooper J."/>
            <person name="Damon W."/>
            <person name="Desjardin D."/>
            <person name="Finy P."/>
            <person name="Geml J."/>
            <person name="Haridas S."/>
            <person name="Hughes K."/>
            <person name="Justo A."/>
            <person name="Karasinski D."/>
            <person name="Kautmanova I."/>
            <person name="Kiss B."/>
            <person name="Kocsube S."/>
            <person name="Kotiranta H."/>
            <person name="LaButti K.M."/>
            <person name="Lechner B.E."/>
            <person name="Liimatainen K."/>
            <person name="Lipzen A."/>
            <person name="Lukacs Z."/>
            <person name="Mihaltcheva S."/>
            <person name="Morgado L.N."/>
            <person name="Niskanen T."/>
            <person name="Noordeloos M.E."/>
            <person name="Ohm R.A."/>
            <person name="Ortiz-Santana B."/>
            <person name="Ovrebo C."/>
            <person name="Racz N."/>
            <person name="Riley R."/>
            <person name="Savchenko A."/>
            <person name="Shiryaev A."/>
            <person name="Soop K."/>
            <person name="Spirin V."/>
            <person name="Szebenyi C."/>
            <person name="Tomsovsky M."/>
            <person name="Tulloss R.E."/>
            <person name="Uehling J."/>
            <person name="Grigoriev I.V."/>
            <person name="Vagvolgyi C."/>
            <person name="Papp T."/>
            <person name="Martin F.M."/>
            <person name="Miettinen O."/>
            <person name="Hibbett D.S."/>
            <person name="Nagy L.G."/>
        </authorList>
    </citation>
    <scope>NUCLEOTIDE SEQUENCE [LARGE SCALE GENOMIC DNA]</scope>
    <source>
        <strain evidence="3 4">OMC1185</strain>
    </source>
</reference>
<evidence type="ECO:0000259" key="2">
    <source>
        <dbReference type="Pfam" id="PF09994"/>
    </source>
</evidence>
<accession>A0A5C3NBC5</accession>
<dbReference type="OrthoDB" id="3162439at2759"/>
<dbReference type="PANTHER" id="PTHR33840">
    <property type="match status" value="1"/>
</dbReference>
<name>A0A5C3NBC5_9AGAM</name>
<dbReference type="SUPFAM" id="SSF53474">
    <property type="entry name" value="alpha/beta-Hydrolases"/>
    <property type="match status" value="1"/>
</dbReference>
<protein>
    <recommendedName>
        <fullName evidence="2">T6SS Phospholipase effector Tle1-like catalytic domain-containing protein</fullName>
    </recommendedName>
</protein>
<dbReference type="PANTHER" id="PTHR33840:SF1">
    <property type="entry name" value="TLE1 PHOSPHOLIPASE DOMAIN-CONTAINING PROTEIN"/>
    <property type="match status" value="1"/>
</dbReference>
<evidence type="ECO:0000313" key="4">
    <source>
        <dbReference type="Proteomes" id="UP000305948"/>
    </source>
</evidence>
<organism evidence="3 4">
    <name type="scientific">Heliocybe sulcata</name>
    <dbReference type="NCBI Taxonomy" id="5364"/>
    <lineage>
        <taxon>Eukaryota</taxon>
        <taxon>Fungi</taxon>
        <taxon>Dikarya</taxon>
        <taxon>Basidiomycota</taxon>
        <taxon>Agaricomycotina</taxon>
        <taxon>Agaricomycetes</taxon>
        <taxon>Gloeophyllales</taxon>
        <taxon>Gloeophyllaceae</taxon>
        <taxon>Heliocybe</taxon>
    </lineage>
</organism>
<dbReference type="AlphaFoldDB" id="A0A5C3NBC5"/>
<dbReference type="Proteomes" id="UP000305948">
    <property type="component" value="Unassembled WGS sequence"/>
</dbReference>
<keyword evidence="4" id="KW-1185">Reference proteome</keyword>
<feature type="region of interest" description="Disordered" evidence="1">
    <location>
        <begin position="1"/>
        <end position="156"/>
    </location>
</feature>
<sequence>MNGYLRLPDSNDHGHYTPAKTTITRIQSSSSGERGHSSFRERDAISSRVSRERPHSDGTHGTPDEPYQPHAHVQGLDHYTEGGLDPDVVGWVDTEPASPALVPGSPPVAAQPLPAKDLRNTPAPVEETPRSPPHKHDSTYGSDSEYSPKGHTDDPACSECLWEPEENRKWVHAYNTIKTEKPGRTKLDKQDRIVPADTGRTIVLLFDGTSDTFDSTPSNVVRLASFLRKDDTTKQLVYYQTGIGTTADPRIVTTMVAETFKVLDTMFAFTLDKHMKGTYGYEFLMDNYTAGDKICIFGFSRGAYTARALAGMLRRVGLLSKGNSEHLPFAYNVYKSDDNGAETMAGLFKDTFSIDVKIDFVGVWDTVASTGLVTKDLPFVGTNDGIRVFRHALALDERRGKFIPTFYRQSSESSDPATQAAITDAKEVWFAGAHCDVGGGSVRNSERHSLARIPLRWMIRECFLANTGMIFDAKKLRDVAGLDLDCNAAGTPTKVKDKPLPPVQSLEGRDYEIMKNPPTQTFTRAFFKFIFSLIAIPYSFFVHRRLESVEELPKVGESLGEAEEERRDAISPVYDQMELRWLWRLIDFFPFRTKKYGDQADQDTYQLVWNRGVGRKIHKPIMERGKVKIHRSVKTRLEAQARYHNANKTLYVPKVRPNLDGPGEPVALPMEAWNVEESSWFEWEN</sequence>
<evidence type="ECO:0000256" key="1">
    <source>
        <dbReference type="SAM" id="MobiDB-lite"/>
    </source>
</evidence>